<comment type="subcellular location">
    <subcellularLocation>
        <location evidence="1">Membrane</location>
        <topology evidence="1">Multi-pass membrane protein</topology>
    </subcellularLocation>
</comment>
<evidence type="ECO:0000256" key="1">
    <source>
        <dbReference type="ARBA" id="ARBA00004141"/>
    </source>
</evidence>
<comment type="similarity">
    <text evidence="2 7">Belongs to the purine-cytosine permease (2.A.39) family.</text>
</comment>
<dbReference type="InterPro" id="IPR001248">
    <property type="entry name" value="Pur-cyt_permease"/>
</dbReference>
<feature type="transmembrane region" description="Helical" evidence="8">
    <location>
        <begin position="336"/>
        <end position="356"/>
    </location>
</feature>
<dbReference type="PANTHER" id="PTHR30618:SF0">
    <property type="entry name" value="PURINE-URACIL PERMEASE NCS1"/>
    <property type="match status" value="1"/>
</dbReference>
<name>A0ABT1W6Z2_9PROT</name>
<keyword evidence="10" id="KW-1185">Reference proteome</keyword>
<feature type="transmembrane region" description="Helical" evidence="8">
    <location>
        <begin position="217"/>
        <end position="241"/>
    </location>
</feature>
<protein>
    <submittedName>
        <fullName evidence="9">Cytosine permease</fullName>
    </submittedName>
</protein>
<feature type="transmembrane region" description="Helical" evidence="8">
    <location>
        <begin position="405"/>
        <end position="422"/>
    </location>
</feature>
<dbReference type="InterPro" id="IPR026030">
    <property type="entry name" value="Pur-cyt_permease_Fcy2/21/22"/>
</dbReference>
<dbReference type="Proteomes" id="UP001524587">
    <property type="component" value="Unassembled WGS sequence"/>
</dbReference>
<evidence type="ECO:0000313" key="9">
    <source>
        <dbReference type="EMBL" id="MCQ8278650.1"/>
    </source>
</evidence>
<organism evidence="9 10">
    <name type="scientific">Endosaccharibacter trunci</name>
    <dbReference type="NCBI Taxonomy" id="2812733"/>
    <lineage>
        <taxon>Bacteria</taxon>
        <taxon>Pseudomonadati</taxon>
        <taxon>Pseudomonadota</taxon>
        <taxon>Alphaproteobacteria</taxon>
        <taxon>Acetobacterales</taxon>
        <taxon>Acetobacteraceae</taxon>
        <taxon>Endosaccharibacter</taxon>
    </lineage>
</organism>
<evidence type="ECO:0000256" key="3">
    <source>
        <dbReference type="ARBA" id="ARBA00022448"/>
    </source>
</evidence>
<dbReference type="EMBL" id="JAMSKV010000007">
    <property type="protein sequence ID" value="MCQ8278650.1"/>
    <property type="molecule type" value="Genomic_DNA"/>
</dbReference>
<dbReference type="Pfam" id="PF02133">
    <property type="entry name" value="Transp_cyt_pur"/>
    <property type="match status" value="1"/>
</dbReference>
<reference evidence="9 10" key="1">
    <citation type="submission" date="2022-06" db="EMBL/GenBank/DDBJ databases">
        <title>Endosaccharibacter gen. nov., sp. nov., endophytic bacteria isolated from sugarcane.</title>
        <authorList>
            <person name="Pitiwittayakul N."/>
            <person name="Yukphan P."/>
            <person name="Charoenyingcharoen P."/>
            <person name="Tanasupawat S."/>
        </authorList>
    </citation>
    <scope>NUCLEOTIDE SEQUENCE [LARGE SCALE GENOMIC DNA]</scope>
    <source>
        <strain evidence="9 10">KSS8</strain>
    </source>
</reference>
<feature type="transmembrane region" description="Helical" evidence="8">
    <location>
        <begin position="289"/>
        <end position="309"/>
    </location>
</feature>
<accession>A0ABT1W6Z2</accession>
<feature type="transmembrane region" description="Helical" evidence="8">
    <location>
        <begin position="362"/>
        <end position="384"/>
    </location>
</feature>
<sequence length="460" mass="49058">MTATTVLPAPPLVRPHPTIERAGIEPVAPDARTVRWQDLFSIIINFQINPGQILVAGMAVAAGLSFWQAVVAQVSGTMVAFLAYVTMATVGVDHGIPGQTATRMAFGLRGAKLLPSTLRTIASVYWFGFQTVAGSLAIVAVLDRWTGTPHGLLGISLCFGAVQAVVAAIGYNSLKLLSRVALPVKLLILAWMGYTLLAQPDPGFRPGAVWRFQQHHAGWVLFAAWFNTALATWLTMITDAADFCRYSRSRRDMWIGTLLAVLVGILLVSLVGAYAAAATSGRSDNAFEVVAHITGGHLALTLILLMVVLDNWTINVLNLYTGGLSLLNVLERLGRFRATLIVSVVGIALSAFPSLVHGYSGWIGTMGMFFAPLSGVLLADYLFVRRGTVDVPGLFERSGPYWYRAGFNPVAIVWTILGFVASATVIPAWLPVSVGALVLSGAGYLVSMRMLPPPQGAAAG</sequence>
<feature type="transmembrane region" description="Helical" evidence="8">
    <location>
        <begin position="148"/>
        <end position="169"/>
    </location>
</feature>
<dbReference type="PIRSF" id="PIRSF002744">
    <property type="entry name" value="Pur-cyt_permease"/>
    <property type="match status" value="1"/>
</dbReference>
<dbReference type="InterPro" id="IPR045225">
    <property type="entry name" value="Uracil/uridine/allantoin_perm"/>
</dbReference>
<evidence type="ECO:0000256" key="4">
    <source>
        <dbReference type="ARBA" id="ARBA00022692"/>
    </source>
</evidence>
<dbReference type="PANTHER" id="PTHR30618">
    <property type="entry name" value="NCS1 FAMILY PURINE/PYRIMIDINE TRANSPORTER"/>
    <property type="match status" value="1"/>
</dbReference>
<keyword evidence="4 8" id="KW-0812">Transmembrane</keyword>
<evidence type="ECO:0000256" key="2">
    <source>
        <dbReference type="ARBA" id="ARBA00008974"/>
    </source>
</evidence>
<keyword evidence="3 7" id="KW-0813">Transport</keyword>
<feature type="transmembrane region" description="Helical" evidence="8">
    <location>
        <begin position="78"/>
        <end position="96"/>
    </location>
</feature>
<feature type="transmembrane region" description="Helical" evidence="8">
    <location>
        <begin position="117"/>
        <end position="142"/>
    </location>
</feature>
<keyword evidence="5 8" id="KW-1133">Transmembrane helix</keyword>
<feature type="transmembrane region" description="Helical" evidence="8">
    <location>
        <begin position="253"/>
        <end position="277"/>
    </location>
</feature>
<feature type="transmembrane region" description="Helical" evidence="8">
    <location>
        <begin position="53"/>
        <end position="72"/>
    </location>
</feature>
<proteinExistence type="inferred from homology"/>
<dbReference type="RefSeq" id="WP_422864132.1">
    <property type="nucleotide sequence ID" value="NZ_JAMSKV010000007.1"/>
</dbReference>
<gene>
    <name evidence="9" type="ORF">NFI95_09320</name>
</gene>
<evidence type="ECO:0000256" key="7">
    <source>
        <dbReference type="PIRNR" id="PIRNR002744"/>
    </source>
</evidence>
<evidence type="ECO:0000256" key="5">
    <source>
        <dbReference type="ARBA" id="ARBA00022989"/>
    </source>
</evidence>
<comment type="caution">
    <text evidence="9">The sequence shown here is derived from an EMBL/GenBank/DDBJ whole genome shotgun (WGS) entry which is preliminary data.</text>
</comment>
<evidence type="ECO:0000256" key="6">
    <source>
        <dbReference type="ARBA" id="ARBA00023136"/>
    </source>
</evidence>
<dbReference type="Gene3D" id="1.10.4160.10">
    <property type="entry name" value="Hydantoin permease"/>
    <property type="match status" value="1"/>
</dbReference>
<evidence type="ECO:0000256" key="8">
    <source>
        <dbReference type="SAM" id="Phobius"/>
    </source>
</evidence>
<evidence type="ECO:0000313" key="10">
    <source>
        <dbReference type="Proteomes" id="UP001524587"/>
    </source>
</evidence>
<feature type="transmembrane region" description="Helical" evidence="8">
    <location>
        <begin position="176"/>
        <end position="197"/>
    </location>
</feature>
<keyword evidence="6 7" id="KW-0472">Membrane</keyword>